<dbReference type="EMBL" id="NIRI02000042">
    <property type="protein sequence ID" value="KAG5447981.1"/>
    <property type="molecule type" value="Genomic_DNA"/>
</dbReference>
<reference evidence="2 3" key="1">
    <citation type="journal article" date="2018" name="Biotechnol. Adv.">
        <title>Improved genomic resources and new bioinformatic workflow for the carcinogenic parasite Clonorchis sinensis: Biotechnological implications.</title>
        <authorList>
            <person name="Wang D."/>
            <person name="Korhonen P.K."/>
            <person name="Gasser R.B."/>
            <person name="Young N.D."/>
        </authorList>
    </citation>
    <scope>NUCLEOTIDE SEQUENCE [LARGE SCALE GENOMIC DNA]</scope>
    <source>
        <strain evidence="2">Cs-k2</strain>
    </source>
</reference>
<dbReference type="AlphaFoldDB" id="A0A8T1MGZ1"/>
<organism evidence="2 3">
    <name type="scientific">Clonorchis sinensis</name>
    <name type="common">Chinese liver fluke</name>
    <dbReference type="NCBI Taxonomy" id="79923"/>
    <lineage>
        <taxon>Eukaryota</taxon>
        <taxon>Metazoa</taxon>
        <taxon>Spiralia</taxon>
        <taxon>Lophotrochozoa</taxon>
        <taxon>Platyhelminthes</taxon>
        <taxon>Trematoda</taxon>
        <taxon>Digenea</taxon>
        <taxon>Opisthorchiida</taxon>
        <taxon>Opisthorchiata</taxon>
        <taxon>Opisthorchiidae</taxon>
        <taxon>Clonorchis</taxon>
    </lineage>
</organism>
<gene>
    <name evidence="2" type="ORF">CSKR_100904</name>
</gene>
<accession>A0A8T1MGZ1</accession>
<protein>
    <submittedName>
        <fullName evidence="2">Uncharacterized protein</fullName>
    </submittedName>
</protein>
<evidence type="ECO:0000256" key="1">
    <source>
        <dbReference type="SAM" id="MobiDB-lite"/>
    </source>
</evidence>
<feature type="compositionally biased region" description="Basic and acidic residues" evidence="1">
    <location>
        <begin position="183"/>
        <end position="199"/>
    </location>
</feature>
<proteinExistence type="predicted"/>
<sequence length="215" mass="24599">MITEVISTDYSYYVTVPPEAVTEEVYLTALVLGDFTYQSFSAAMLNENTQVAQPEVYTFVYESYETEEPIQTSYVIDYTSYVEVPAELKETVFTYTEYVTDRPSLVQFTEIFTVYVTKAMAVEQAEVTFSDLFPIRASLASDEPRKQQNFKVPVLEFELLSEWPRSTLRLVIDHTKPTTRVDELTGRDFHDSLPSREWADPGPPSPTGRGKWFSG</sequence>
<feature type="region of interest" description="Disordered" evidence="1">
    <location>
        <begin position="183"/>
        <end position="215"/>
    </location>
</feature>
<keyword evidence="3" id="KW-1185">Reference proteome</keyword>
<evidence type="ECO:0000313" key="2">
    <source>
        <dbReference type="EMBL" id="KAG5447981.1"/>
    </source>
</evidence>
<reference evidence="2 3" key="2">
    <citation type="journal article" date="2021" name="Genomics">
        <title>High-quality reference genome for Clonorchis sinensis.</title>
        <authorList>
            <person name="Young N.D."/>
            <person name="Stroehlein A.J."/>
            <person name="Kinkar L."/>
            <person name="Wang T."/>
            <person name="Sohn W.M."/>
            <person name="Chang B.C.H."/>
            <person name="Kaur P."/>
            <person name="Weisz D."/>
            <person name="Dudchenko O."/>
            <person name="Aiden E.L."/>
            <person name="Korhonen P.K."/>
            <person name="Gasser R.B."/>
        </authorList>
    </citation>
    <scope>NUCLEOTIDE SEQUENCE [LARGE SCALE GENOMIC DNA]</scope>
    <source>
        <strain evidence="2">Cs-k2</strain>
    </source>
</reference>
<comment type="caution">
    <text evidence="2">The sequence shown here is derived from an EMBL/GenBank/DDBJ whole genome shotgun (WGS) entry which is preliminary data.</text>
</comment>
<dbReference type="Proteomes" id="UP000286415">
    <property type="component" value="Unassembled WGS sequence"/>
</dbReference>
<name>A0A8T1MGZ1_CLOSI</name>
<evidence type="ECO:0000313" key="3">
    <source>
        <dbReference type="Proteomes" id="UP000286415"/>
    </source>
</evidence>